<dbReference type="Gene3D" id="3.40.50.1820">
    <property type="entry name" value="alpha/beta hydrolase"/>
    <property type="match status" value="1"/>
</dbReference>
<dbReference type="Pfam" id="PF02230">
    <property type="entry name" value="Abhydrolase_2"/>
    <property type="match status" value="1"/>
</dbReference>
<accession>A0A8S9XJ73</accession>
<evidence type="ECO:0000256" key="2">
    <source>
        <dbReference type="ARBA" id="ARBA00012423"/>
    </source>
</evidence>
<dbReference type="InterPro" id="IPR029058">
    <property type="entry name" value="AB_hydrolase_fold"/>
</dbReference>
<dbReference type="AlphaFoldDB" id="A0A8S9XJ73"/>
<dbReference type="Proteomes" id="UP000466442">
    <property type="component" value="Unassembled WGS sequence"/>
</dbReference>
<dbReference type="EC" id="3.1.2.22" evidence="2"/>
<dbReference type="EMBL" id="WIXP02000006">
    <property type="protein sequence ID" value="KAF6209043.1"/>
    <property type="molecule type" value="Genomic_DNA"/>
</dbReference>
<proteinExistence type="inferred from homology"/>
<name>A0A8S9XJ73_APOLU</name>
<evidence type="ECO:0000313" key="5">
    <source>
        <dbReference type="EMBL" id="KAF6209043.1"/>
    </source>
</evidence>
<dbReference type="PANTHER" id="PTHR10655">
    <property type="entry name" value="LYSOPHOSPHOLIPASE-RELATED"/>
    <property type="match status" value="1"/>
</dbReference>
<protein>
    <recommendedName>
        <fullName evidence="2">palmitoyl-protein hydrolase</fullName>
        <ecNumber evidence="2">3.1.2.22</ecNumber>
    </recommendedName>
</protein>
<feature type="domain" description="Phospholipase/carboxylesterase/thioesterase" evidence="4">
    <location>
        <begin position="10"/>
        <end position="211"/>
    </location>
</feature>
<comment type="caution">
    <text evidence="5">The sequence shown here is derived from an EMBL/GenBank/DDBJ whole genome shotgun (WGS) entry which is preliminary data.</text>
</comment>
<dbReference type="InterPro" id="IPR050565">
    <property type="entry name" value="LYPA1-2/EST-like"/>
</dbReference>
<dbReference type="InterPro" id="IPR003140">
    <property type="entry name" value="PLipase/COase/thioEstase"/>
</dbReference>
<dbReference type="PANTHER" id="PTHR10655:SF17">
    <property type="entry name" value="LYSOPHOSPHOLIPASE-LIKE PROTEIN 1"/>
    <property type="match status" value="1"/>
</dbReference>
<keyword evidence="6" id="KW-1185">Reference proteome</keyword>
<evidence type="ECO:0000256" key="3">
    <source>
        <dbReference type="ARBA" id="ARBA00022801"/>
    </source>
</evidence>
<reference evidence="5" key="1">
    <citation type="journal article" date="2021" name="Mol. Ecol. Resour.">
        <title>Apolygus lucorum genome provides insights into omnivorousness and mesophyll feeding.</title>
        <authorList>
            <person name="Liu Y."/>
            <person name="Liu H."/>
            <person name="Wang H."/>
            <person name="Huang T."/>
            <person name="Liu B."/>
            <person name="Yang B."/>
            <person name="Yin L."/>
            <person name="Li B."/>
            <person name="Zhang Y."/>
            <person name="Zhang S."/>
            <person name="Jiang F."/>
            <person name="Zhang X."/>
            <person name="Ren Y."/>
            <person name="Wang B."/>
            <person name="Wang S."/>
            <person name="Lu Y."/>
            <person name="Wu K."/>
            <person name="Fan W."/>
            <person name="Wang G."/>
        </authorList>
    </citation>
    <scope>NUCLEOTIDE SEQUENCE</scope>
    <source>
        <strain evidence="5">12Hb</strain>
    </source>
</reference>
<organism evidence="5 6">
    <name type="scientific">Apolygus lucorum</name>
    <name type="common">Small green plant bug</name>
    <name type="synonym">Lygocoris lucorum</name>
    <dbReference type="NCBI Taxonomy" id="248454"/>
    <lineage>
        <taxon>Eukaryota</taxon>
        <taxon>Metazoa</taxon>
        <taxon>Ecdysozoa</taxon>
        <taxon>Arthropoda</taxon>
        <taxon>Hexapoda</taxon>
        <taxon>Insecta</taxon>
        <taxon>Pterygota</taxon>
        <taxon>Neoptera</taxon>
        <taxon>Paraneoptera</taxon>
        <taxon>Hemiptera</taxon>
        <taxon>Heteroptera</taxon>
        <taxon>Panheteroptera</taxon>
        <taxon>Cimicomorpha</taxon>
        <taxon>Miridae</taxon>
        <taxon>Mirini</taxon>
        <taxon>Apolygus</taxon>
    </lineage>
</organism>
<evidence type="ECO:0000313" key="6">
    <source>
        <dbReference type="Proteomes" id="UP000466442"/>
    </source>
</evidence>
<dbReference type="SUPFAM" id="SSF53474">
    <property type="entry name" value="alpha/beta-Hydrolases"/>
    <property type="match status" value="1"/>
</dbReference>
<dbReference type="GO" id="GO:0008474">
    <property type="term" value="F:palmitoyl-(protein) hydrolase activity"/>
    <property type="evidence" value="ECO:0007669"/>
    <property type="project" value="UniProtKB-EC"/>
</dbReference>
<dbReference type="GO" id="GO:0052689">
    <property type="term" value="F:carboxylic ester hydrolase activity"/>
    <property type="evidence" value="ECO:0007669"/>
    <property type="project" value="TreeGrafter"/>
</dbReference>
<comment type="similarity">
    <text evidence="1">Belongs to the AB hydrolase superfamily. AB hydrolase 2 family.</text>
</comment>
<keyword evidence="3" id="KW-0378">Hydrolase</keyword>
<gene>
    <name evidence="5" type="ORF">GE061_014786</name>
</gene>
<dbReference type="GO" id="GO:0005737">
    <property type="term" value="C:cytoplasm"/>
    <property type="evidence" value="ECO:0007669"/>
    <property type="project" value="TreeGrafter"/>
</dbReference>
<sequence length="229" mass="26000">MAPFILEELAVLEQTSEKATAALIFLHGASQSGQELLKNFKKYFGAEGHPYIKCYFPTAPERYLTIRDMTQRYWFDVVRTGKEQDEVNCCMNDADDVADLLEKLVLEIEESGIPRKRIIIGGCSQGGMVSMYAAYSRGVQVGGVFGIAASFPFFRQCSLLSGSTTPLLSIYGQKDSFIMPSVMDRVWQLFRSKKIPMTVRCLPNLGHDMDIEYTRLLFEWVEQKYPQDD</sequence>
<dbReference type="OrthoDB" id="2418081at2759"/>
<evidence type="ECO:0000259" key="4">
    <source>
        <dbReference type="Pfam" id="PF02230"/>
    </source>
</evidence>
<evidence type="ECO:0000256" key="1">
    <source>
        <dbReference type="ARBA" id="ARBA00006499"/>
    </source>
</evidence>